<evidence type="ECO:0000313" key="3">
    <source>
        <dbReference type="Proteomes" id="UP000199116"/>
    </source>
</evidence>
<keyword evidence="3" id="KW-1185">Reference proteome</keyword>
<accession>A0A1I2PK13</accession>
<evidence type="ECO:0000313" key="2">
    <source>
        <dbReference type="EMBL" id="SFG14327.1"/>
    </source>
</evidence>
<dbReference type="RefSeq" id="WP_075327378.1">
    <property type="nucleotide sequence ID" value="NZ_FOOH01000030.1"/>
</dbReference>
<protein>
    <submittedName>
        <fullName evidence="2">Uncharacterized protein</fullName>
    </submittedName>
</protein>
<feature type="coiled-coil region" evidence="1">
    <location>
        <begin position="22"/>
        <end position="56"/>
    </location>
</feature>
<dbReference type="CDD" id="cd14686">
    <property type="entry name" value="bZIP"/>
    <property type="match status" value="1"/>
</dbReference>
<dbReference type="AlphaFoldDB" id="A0A1I2PK13"/>
<dbReference type="PROSITE" id="PS51257">
    <property type="entry name" value="PROKAR_LIPOPROTEIN"/>
    <property type="match status" value="1"/>
</dbReference>
<dbReference type="Proteomes" id="UP000199116">
    <property type="component" value="Unassembled WGS sequence"/>
</dbReference>
<name>A0A1I2PK13_9FLAO</name>
<proteinExistence type="predicted"/>
<evidence type="ECO:0000256" key="1">
    <source>
        <dbReference type="SAM" id="Coils"/>
    </source>
</evidence>
<reference evidence="3" key="1">
    <citation type="submission" date="2016-10" db="EMBL/GenBank/DDBJ databases">
        <authorList>
            <person name="Varghese N."/>
            <person name="Submissions S."/>
        </authorList>
    </citation>
    <scope>NUCLEOTIDE SEQUENCE [LARGE SCALE GENOMIC DNA]</scope>
    <source>
        <strain evidence="3">DSM 23515</strain>
    </source>
</reference>
<gene>
    <name evidence="2" type="ORF">SAMN04488033_13033</name>
</gene>
<keyword evidence="1" id="KW-0175">Coiled coil</keyword>
<dbReference type="EMBL" id="FOOH01000030">
    <property type="protein sequence ID" value="SFG14327.1"/>
    <property type="molecule type" value="Genomic_DNA"/>
</dbReference>
<organism evidence="2 3">
    <name type="scientific">Salegentibacter agarivorans</name>
    <dbReference type="NCBI Taxonomy" id="345907"/>
    <lineage>
        <taxon>Bacteria</taxon>
        <taxon>Pseudomonadati</taxon>
        <taxon>Bacteroidota</taxon>
        <taxon>Flavobacteriia</taxon>
        <taxon>Flavobacteriales</taxon>
        <taxon>Flavobacteriaceae</taxon>
        <taxon>Salegentibacter</taxon>
    </lineage>
</organism>
<sequence>MKKIFLLPAIVLLLSCTNEAEKEKTKLRIDNLEADLNDLKIENDSLEKELRLLKSRNPIVFTEDFDTMQNPETFIVTSLERNAQLIPKESVLGGTMRFIDTEILNQRFIWAAYEDGHIAGEAIFQYKLNKADSIDFKLVSKIRD</sequence>